<dbReference type="OrthoDB" id="546383at2759"/>
<keyword evidence="20" id="KW-1185">Reference proteome</keyword>
<keyword evidence="8" id="KW-0433">Leucine-rich repeat</keyword>
<evidence type="ECO:0000256" key="10">
    <source>
        <dbReference type="ARBA" id="ARBA00022729"/>
    </source>
</evidence>
<dbReference type="SMART" id="SM00369">
    <property type="entry name" value="LRR_TYP"/>
    <property type="match status" value="8"/>
</dbReference>
<keyword evidence="5" id="KW-0963">Cytoplasm</keyword>
<comment type="subcellular location">
    <subcellularLocation>
        <location evidence="1">Cell projection</location>
        <location evidence="1">Cilium</location>
    </subcellularLocation>
    <subcellularLocation>
        <location evidence="2">Cytoplasm</location>
        <location evidence="2">Cytoskeleton</location>
    </subcellularLocation>
    <subcellularLocation>
        <location evidence="3">Secreted</location>
    </subcellularLocation>
</comment>
<dbReference type="Pfam" id="PF14892">
    <property type="entry name" value="PIRC1_2"/>
    <property type="match status" value="1"/>
</dbReference>
<keyword evidence="13" id="KW-0325">Glycoprotein</keyword>
<dbReference type="SUPFAM" id="SSF50242">
    <property type="entry name" value="TIMP-like"/>
    <property type="match status" value="1"/>
</dbReference>
<protein>
    <submittedName>
        <fullName evidence="19">Leucine-rich repeat-containing protein</fullName>
    </submittedName>
</protein>
<evidence type="ECO:0000256" key="5">
    <source>
        <dbReference type="ARBA" id="ARBA00022490"/>
    </source>
</evidence>
<dbReference type="GO" id="GO:0008191">
    <property type="term" value="F:metalloendopeptidase inhibitor activity"/>
    <property type="evidence" value="ECO:0007669"/>
    <property type="project" value="InterPro"/>
</dbReference>
<dbReference type="InterPro" id="IPR050467">
    <property type="entry name" value="LRFN"/>
</dbReference>
<dbReference type="InterPro" id="IPR008993">
    <property type="entry name" value="TIMP-like_OB-fold"/>
</dbReference>
<keyword evidence="7" id="KW-0483">Metalloprotease inhibitor</keyword>
<keyword evidence="12 17" id="KW-1015">Disulfide bond</keyword>
<evidence type="ECO:0000256" key="8">
    <source>
        <dbReference type="ARBA" id="ARBA00022614"/>
    </source>
</evidence>
<dbReference type="AlphaFoldDB" id="A0A2A3EIL6"/>
<dbReference type="STRING" id="94128.A0A2A3EIL6"/>
<name>A0A2A3EIL6_APICC</name>
<dbReference type="SUPFAM" id="SSF52058">
    <property type="entry name" value="L domain-like"/>
    <property type="match status" value="1"/>
</dbReference>
<evidence type="ECO:0000256" key="4">
    <source>
        <dbReference type="ARBA" id="ARBA00011027"/>
    </source>
</evidence>
<dbReference type="PROSITE" id="PS51450">
    <property type="entry name" value="LRR"/>
    <property type="match status" value="1"/>
</dbReference>
<evidence type="ECO:0000256" key="6">
    <source>
        <dbReference type="ARBA" id="ARBA00022525"/>
    </source>
</evidence>
<keyword evidence="14" id="KW-0206">Cytoskeleton</keyword>
<dbReference type="SMART" id="SM00206">
    <property type="entry name" value="NTR"/>
    <property type="match status" value="1"/>
</dbReference>
<evidence type="ECO:0000256" key="15">
    <source>
        <dbReference type="ARBA" id="ARBA00023215"/>
    </source>
</evidence>
<feature type="disulfide bond" evidence="17">
    <location>
        <begin position="751"/>
        <end position="769"/>
    </location>
</feature>
<dbReference type="InterPro" id="IPR003591">
    <property type="entry name" value="Leu-rich_rpt_typical-subtyp"/>
</dbReference>
<dbReference type="InterPro" id="IPR032675">
    <property type="entry name" value="LRR_dom_sf"/>
</dbReference>
<dbReference type="EMBL" id="KZ288231">
    <property type="protein sequence ID" value="PBC31567.1"/>
    <property type="molecule type" value="Genomic_DNA"/>
</dbReference>
<dbReference type="Gene3D" id="2.40.50.120">
    <property type="match status" value="1"/>
</dbReference>
<feature type="disulfide bond" evidence="17">
    <location>
        <begin position="729"/>
        <end position="776"/>
    </location>
</feature>
<dbReference type="PROSITE" id="PS50189">
    <property type="entry name" value="NTR"/>
    <property type="match status" value="1"/>
</dbReference>
<evidence type="ECO:0000256" key="11">
    <source>
        <dbReference type="ARBA" id="ARBA00022737"/>
    </source>
</evidence>
<dbReference type="GO" id="GO:0035082">
    <property type="term" value="P:axoneme assembly"/>
    <property type="evidence" value="ECO:0007669"/>
    <property type="project" value="InterPro"/>
</dbReference>
<comment type="similarity">
    <text evidence="4">Belongs to the protease inhibitor I35 (TIMP) family.</text>
</comment>
<dbReference type="InterPro" id="IPR001820">
    <property type="entry name" value="TIMP"/>
</dbReference>
<dbReference type="Proteomes" id="UP000242457">
    <property type="component" value="Unassembled WGS sequence"/>
</dbReference>
<evidence type="ECO:0000256" key="7">
    <source>
        <dbReference type="ARBA" id="ARBA00022608"/>
    </source>
</evidence>
<keyword evidence="10" id="KW-0732">Signal</keyword>
<dbReference type="SMART" id="SM00365">
    <property type="entry name" value="LRR_SD22"/>
    <property type="match status" value="4"/>
</dbReference>
<evidence type="ECO:0000256" key="12">
    <source>
        <dbReference type="ARBA" id="ARBA00023157"/>
    </source>
</evidence>
<gene>
    <name evidence="19" type="ORF">APICC_07668</name>
</gene>
<dbReference type="Gene3D" id="3.90.370.10">
    <property type="entry name" value="Tissue inhibitor of metalloproteinase-1. Chain B, domain 1"/>
    <property type="match status" value="1"/>
</dbReference>
<dbReference type="GO" id="GO:0005576">
    <property type="term" value="C:extracellular region"/>
    <property type="evidence" value="ECO:0007669"/>
    <property type="project" value="UniProtKB-SubCell"/>
</dbReference>
<proteinExistence type="inferred from homology"/>
<dbReference type="InterPro" id="IPR001134">
    <property type="entry name" value="Netrin_domain"/>
</dbReference>
<evidence type="ECO:0000256" key="9">
    <source>
        <dbReference type="ARBA" id="ARBA00022690"/>
    </source>
</evidence>
<accession>A0A2A3EIL6</accession>
<keyword evidence="16" id="KW-0966">Cell projection</keyword>
<evidence type="ECO:0000256" key="1">
    <source>
        <dbReference type="ARBA" id="ARBA00004138"/>
    </source>
</evidence>
<dbReference type="InterPro" id="IPR027465">
    <property type="entry name" value="TIMP_C"/>
</dbReference>
<dbReference type="PANTHER" id="PTHR45842:SF12">
    <property type="entry name" value="KEKKON 5, ISOFORM A"/>
    <property type="match status" value="1"/>
</dbReference>
<evidence type="ECO:0000259" key="18">
    <source>
        <dbReference type="PROSITE" id="PS50189"/>
    </source>
</evidence>
<evidence type="ECO:0000313" key="20">
    <source>
        <dbReference type="Proteomes" id="UP000242457"/>
    </source>
</evidence>
<evidence type="ECO:0000256" key="17">
    <source>
        <dbReference type="PIRSR" id="PIRSR601820-3"/>
    </source>
</evidence>
<dbReference type="PANTHER" id="PTHR45842">
    <property type="entry name" value="SYNAPTIC ADHESION-LIKE MOLECULE SALM"/>
    <property type="match status" value="1"/>
</dbReference>
<dbReference type="InterPro" id="IPR026507">
    <property type="entry name" value="PIRC1/2"/>
</dbReference>
<dbReference type="InterPro" id="IPR001611">
    <property type="entry name" value="Leu-rich_rpt"/>
</dbReference>
<dbReference type="Pfam" id="PF00965">
    <property type="entry name" value="TIMP"/>
    <property type="match status" value="1"/>
</dbReference>
<evidence type="ECO:0000256" key="16">
    <source>
        <dbReference type="ARBA" id="ARBA00023273"/>
    </source>
</evidence>
<keyword evidence="6" id="KW-0964">Secreted</keyword>
<evidence type="ECO:0000256" key="13">
    <source>
        <dbReference type="ARBA" id="ARBA00023180"/>
    </source>
</evidence>
<organism evidence="19 20">
    <name type="scientific">Apis cerana cerana</name>
    <name type="common">Oriental honeybee</name>
    <dbReference type="NCBI Taxonomy" id="94128"/>
    <lineage>
        <taxon>Eukaryota</taxon>
        <taxon>Metazoa</taxon>
        <taxon>Ecdysozoa</taxon>
        <taxon>Arthropoda</taxon>
        <taxon>Hexapoda</taxon>
        <taxon>Insecta</taxon>
        <taxon>Pterygota</taxon>
        <taxon>Neoptera</taxon>
        <taxon>Endopterygota</taxon>
        <taxon>Hymenoptera</taxon>
        <taxon>Apocrita</taxon>
        <taxon>Aculeata</taxon>
        <taxon>Apoidea</taxon>
        <taxon>Anthophila</taxon>
        <taxon>Apidae</taxon>
        <taxon>Apis</taxon>
    </lineage>
</organism>
<sequence>MKFPTLPWFEDSLSSIDNRRSAITRKYDMGLSLPFTQLGVLLFQRANIQSESFSIAAGCHGLQRSKRLRYTICERGERVTDGKVKWTTIFYTWPNERTMCCFLLLVYLFLSVTARDVSAEEVDCQVYNHLYVCLGNSVLHSVAFEDVNAVQTIEDIELHLEGLGVQDIAKDAFLEVTNTSALYIRDNQLSKIFKHYFADLDQLTYLDLKNNSIRDIEDGSFANLDSLETLILDYNNMIAFRPGMWKGLVDLHELYATNNKIALRRNMFKGLRNLETLALDCNEINEIPIGAFNGLPHIDLLYLSRNKISSLQLEVFRGLSEINELDLGRNSLRSVSGGIFRYLRNLNSLWLNGNQIVMIKADTFEGLDNLLLLFLNSNNLRFVDMSAFARMKNVTVDPGFKIAGRTMDNVSNVQGRFRCNNVAYQLPQARRGYRLSWDRGQVYPIKDPIFAGVFKGYRQDETPLPHPCYRSTAMDYGWYAPTIHTVPTSYYPRDNSFSTNQGRGGMYRNCSLNTFSLRIAVIVFQPEPSRATQKYVPYIVVQLISNLTPRDPPVKFVDNTFISPYAKGELIFFENPIIHDFRRKKAVVEMPDLDGPIGQNGHLENDVAIKVLDLRAGGSDIIGAIILVRVKKMTNVNEFETAYNVKVNKFFKANKTTYPALRKNILWTASSDSMCGAQLKVGETYVVSGRVIYGDKAHISSCGIAMPWRFVTSRQRKGFRHLYHSSCMCKVRYTPWWIKGITLENTDGTECLWETRPGPEECQKDFGICMYRESGCYWTPSVPYKNCIKNNGFNFNLPIESIKSIKRLLNNCATYKLLESI</sequence>
<feature type="domain" description="NTR" evidence="18">
    <location>
        <begin position="599"/>
        <end position="727"/>
    </location>
</feature>
<evidence type="ECO:0000313" key="19">
    <source>
        <dbReference type="EMBL" id="PBC31567.1"/>
    </source>
</evidence>
<keyword evidence="9" id="KW-0646">Protease inhibitor</keyword>
<evidence type="ECO:0000256" key="14">
    <source>
        <dbReference type="ARBA" id="ARBA00023212"/>
    </source>
</evidence>
<keyword evidence="11" id="KW-0677">Repeat</keyword>
<keyword evidence="15" id="KW-0481">Metalloenzyme inhibitor</keyword>
<dbReference type="Gene3D" id="3.80.10.10">
    <property type="entry name" value="Ribonuclease Inhibitor"/>
    <property type="match status" value="2"/>
</dbReference>
<dbReference type="GO" id="GO:0005879">
    <property type="term" value="C:axonemal microtubule"/>
    <property type="evidence" value="ECO:0007669"/>
    <property type="project" value="InterPro"/>
</dbReference>
<evidence type="ECO:0000256" key="3">
    <source>
        <dbReference type="ARBA" id="ARBA00004613"/>
    </source>
</evidence>
<evidence type="ECO:0000256" key="2">
    <source>
        <dbReference type="ARBA" id="ARBA00004245"/>
    </source>
</evidence>
<reference evidence="19 20" key="1">
    <citation type="submission" date="2014-07" db="EMBL/GenBank/DDBJ databases">
        <title>Genomic and transcriptomic analysis on Apis cerana provide comprehensive insights into honey bee biology.</title>
        <authorList>
            <person name="Diao Q."/>
            <person name="Sun L."/>
            <person name="Zheng H."/>
            <person name="Zheng H."/>
            <person name="Xu S."/>
            <person name="Wang S."/>
            <person name="Zeng Z."/>
            <person name="Hu F."/>
            <person name="Su S."/>
            <person name="Wu J."/>
        </authorList>
    </citation>
    <scope>NUCLEOTIDE SEQUENCE [LARGE SCALE GENOMIC DNA]</scope>
    <source>
        <tissue evidence="19">Pupae without intestine</tissue>
    </source>
</reference>
<dbReference type="Pfam" id="PF13855">
    <property type="entry name" value="LRR_8"/>
    <property type="match status" value="2"/>
</dbReference>
<dbReference type="FunFam" id="3.80.10.10:FF:001164">
    <property type="entry name" value="GH01279p"/>
    <property type="match status" value="1"/>
</dbReference>